<protein>
    <recommendedName>
        <fullName evidence="7">tRNA (guanine-N(7)-)-methyltransferase</fullName>
        <ecNumber evidence="7">2.1.1.33</ecNumber>
    </recommendedName>
    <alternativeName>
        <fullName evidence="7">tRNA (guanine(46)-N(7))-methyltransferase</fullName>
    </alternativeName>
    <alternativeName>
        <fullName evidence="7">tRNA(m7G46)-methyltransferase</fullName>
    </alternativeName>
</protein>
<feature type="compositionally biased region" description="Low complexity" evidence="8">
    <location>
        <begin position="303"/>
        <end position="334"/>
    </location>
</feature>
<sequence length="366" mass="38740">MVEMVHDNAVDTGADAGAIAVGADGPFDRSVRAARSARPIDPAVAEALGAEADVALATETVLGAEAFEDADADADAEPVGDNDNDNDSDSDPESDPESRHARHGLIRTFHPRRGRASTTQADALTRLWPVYGYTIADPHHTYHTPEVAPDGPFDPERLFGRPAPLVLEIGCGMGEATAAMAAADPGRNYLGVDVHTPGLGNLIALAEARGLSNVRVARGDVLFLLRDGIAPGSLAAVHVFFPDPWPKAKHHKRRIIQPDTVALIRDRLAPGGVLHCATDWAEYAEQMLEVLSADPGLRNRFEPSTAPGTAPAATNTPEPATTATTPPALPAYAPRDAVGRPVTGYERRGIRDGRPIADLVFERIGD</sequence>
<evidence type="ECO:0000256" key="6">
    <source>
        <dbReference type="ARBA" id="ARBA00022694"/>
    </source>
</evidence>
<evidence type="ECO:0000256" key="5">
    <source>
        <dbReference type="ARBA" id="ARBA00022691"/>
    </source>
</evidence>
<feature type="compositionally biased region" description="Acidic residues" evidence="8">
    <location>
        <begin position="69"/>
        <end position="95"/>
    </location>
</feature>
<feature type="region of interest" description="Disordered" evidence="8">
    <location>
        <begin position="298"/>
        <end position="349"/>
    </location>
</feature>
<evidence type="ECO:0000256" key="2">
    <source>
        <dbReference type="ARBA" id="ARBA00003015"/>
    </source>
</evidence>
<feature type="region of interest" description="Disordered" evidence="8">
    <location>
        <begin position="69"/>
        <end position="118"/>
    </location>
</feature>
<dbReference type="PANTHER" id="PTHR23417:SF14">
    <property type="entry name" value="PENTACOTRIPEPTIDE-REPEAT REGION OF PRORP DOMAIN-CONTAINING PROTEIN"/>
    <property type="match status" value="1"/>
</dbReference>
<dbReference type="Proteomes" id="UP001500751">
    <property type="component" value="Unassembled WGS sequence"/>
</dbReference>
<evidence type="ECO:0000256" key="1">
    <source>
        <dbReference type="ARBA" id="ARBA00000142"/>
    </source>
</evidence>
<feature type="compositionally biased region" description="Basic residues" evidence="8">
    <location>
        <begin position="100"/>
        <end position="115"/>
    </location>
</feature>
<dbReference type="PROSITE" id="PS51625">
    <property type="entry name" value="SAM_MT_TRMB"/>
    <property type="match status" value="1"/>
</dbReference>
<reference evidence="10" key="1">
    <citation type="journal article" date="2019" name="Int. J. Syst. Evol. Microbiol.">
        <title>The Global Catalogue of Microorganisms (GCM) 10K type strain sequencing project: providing services to taxonomists for standard genome sequencing and annotation.</title>
        <authorList>
            <consortium name="The Broad Institute Genomics Platform"/>
            <consortium name="The Broad Institute Genome Sequencing Center for Infectious Disease"/>
            <person name="Wu L."/>
            <person name="Ma J."/>
        </authorList>
    </citation>
    <scope>NUCLEOTIDE SEQUENCE [LARGE SCALE GENOMIC DNA]</scope>
    <source>
        <strain evidence="10">JCM 16014</strain>
    </source>
</reference>
<feature type="binding site" evidence="7">
    <location>
        <position position="279"/>
    </location>
    <ligand>
        <name>substrate</name>
    </ligand>
</feature>
<dbReference type="EC" id="2.1.1.33" evidence="7"/>
<evidence type="ECO:0000313" key="9">
    <source>
        <dbReference type="EMBL" id="GAA2050794.1"/>
    </source>
</evidence>
<dbReference type="InterPro" id="IPR055361">
    <property type="entry name" value="tRNA_methyltr_TrmB_bact"/>
</dbReference>
<feature type="binding site" evidence="7">
    <location>
        <position position="243"/>
    </location>
    <ligand>
        <name>S-adenosyl-L-methionine</name>
        <dbReference type="ChEBI" id="CHEBI:59789"/>
    </ligand>
</feature>
<organism evidence="9 10">
    <name type="scientific">Catenulispora yoronensis</name>
    <dbReference type="NCBI Taxonomy" id="450799"/>
    <lineage>
        <taxon>Bacteria</taxon>
        <taxon>Bacillati</taxon>
        <taxon>Actinomycetota</taxon>
        <taxon>Actinomycetes</taxon>
        <taxon>Catenulisporales</taxon>
        <taxon>Catenulisporaceae</taxon>
        <taxon>Catenulispora</taxon>
    </lineage>
</organism>
<feature type="binding site" evidence="7">
    <location>
        <position position="247"/>
    </location>
    <ligand>
        <name>substrate</name>
    </ligand>
</feature>
<comment type="similarity">
    <text evidence="7">Belongs to the class I-like SAM-binding methyltransferase superfamily. TrmB family.</text>
</comment>
<evidence type="ECO:0000313" key="10">
    <source>
        <dbReference type="Proteomes" id="UP001500751"/>
    </source>
</evidence>
<comment type="pathway">
    <text evidence="7">tRNA modification; N(7)-methylguanine-tRNA biosynthesis.</text>
</comment>
<accession>A0ABP5GLY4</accession>
<proteinExistence type="inferred from homology"/>
<dbReference type="EMBL" id="BAAAQN010000050">
    <property type="protein sequence ID" value="GAA2050794.1"/>
    <property type="molecule type" value="Genomic_DNA"/>
</dbReference>
<feature type="binding site" evidence="7">
    <location>
        <position position="193"/>
    </location>
    <ligand>
        <name>S-adenosyl-L-methionine</name>
        <dbReference type="ChEBI" id="CHEBI:59789"/>
    </ligand>
</feature>
<feature type="binding site" evidence="7">
    <location>
        <begin position="343"/>
        <end position="346"/>
    </location>
    <ligand>
        <name>substrate</name>
    </ligand>
</feature>
<name>A0ABP5GLY4_9ACTN</name>
<comment type="caution">
    <text evidence="9">The sequence shown here is derived from an EMBL/GenBank/DDBJ whole genome shotgun (WGS) entry which is preliminary data.</text>
</comment>
<evidence type="ECO:0000256" key="3">
    <source>
        <dbReference type="ARBA" id="ARBA00022603"/>
    </source>
</evidence>
<dbReference type="SUPFAM" id="SSF53335">
    <property type="entry name" value="S-adenosyl-L-methionine-dependent methyltransferases"/>
    <property type="match status" value="1"/>
</dbReference>
<evidence type="ECO:0000256" key="8">
    <source>
        <dbReference type="SAM" id="MobiDB-lite"/>
    </source>
</evidence>
<comment type="catalytic activity">
    <reaction evidence="1 7">
        <text>guanosine(46) in tRNA + S-adenosyl-L-methionine = N(7)-methylguanosine(46) in tRNA + S-adenosyl-L-homocysteine</text>
        <dbReference type="Rhea" id="RHEA:42708"/>
        <dbReference type="Rhea" id="RHEA-COMP:10188"/>
        <dbReference type="Rhea" id="RHEA-COMP:10189"/>
        <dbReference type="ChEBI" id="CHEBI:57856"/>
        <dbReference type="ChEBI" id="CHEBI:59789"/>
        <dbReference type="ChEBI" id="CHEBI:74269"/>
        <dbReference type="ChEBI" id="CHEBI:74480"/>
        <dbReference type="EC" id="2.1.1.33"/>
    </reaction>
</comment>
<dbReference type="CDD" id="cd02440">
    <property type="entry name" value="AdoMet_MTases"/>
    <property type="match status" value="1"/>
</dbReference>
<keyword evidence="4 7" id="KW-0808">Transferase</keyword>
<keyword evidence="6 7" id="KW-0819">tRNA processing</keyword>
<evidence type="ECO:0000256" key="7">
    <source>
        <dbReference type="HAMAP-Rule" id="MF_01057"/>
    </source>
</evidence>
<dbReference type="InterPro" id="IPR003358">
    <property type="entry name" value="tRNA_(Gua-N-7)_MeTrfase_Trmb"/>
</dbReference>
<dbReference type="NCBIfam" id="TIGR00091">
    <property type="entry name" value="tRNA (guanosine(46)-N7)-methyltransferase TrmB"/>
    <property type="match status" value="1"/>
</dbReference>
<feature type="binding site" evidence="7">
    <location>
        <position position="220"/>
    </location>
    <ligand>
        <name>S-adenosyl-L-methionine</name>
        <dbReference type="ChEBI" id="CHEBI:59789"/>
    </ligand>
</feature>
<keyword evidence="5 7" id="KW-0949">S-adenosyl-L-methionine</keyword>
<keyword evidence="10" id="KW-1185">Reference proteome</keyword>
<comment type="caution">
    <text evidence="7">Lacks conserved residue(s) required for the propagation of feature annotation.</text>
</comment>
<dbReference type="Pfam" id="PF02390">
    <property type="entry name" value="Methyltransf_4"/>
    <property type="match status" value="1"/>
</dbReference>
<evidence type="ECO:0000256" key="4">
    <source>
        <dbReference type="ARBA" id="ARBA00022679"/>
    </source>
</evidence>
<keyword evidence="3 7" id="KW-0489">Methyltransferase</keyword>
<dbReference type="PANTHER" id="PTHR23417">
    <property type="entry name" value="3-DEOXY-D-MANNO-OCTULOSONIC-ACID TRANSFERASE/TRNA GUANINE-N 7 - -METHYLTRANSFERASE"/>
    <property type="match status" value="1"/>
</dbReference>
<dbReference type="InterPro" id="IPR029063">
    <property type="entry name" value="SAM-dependent_MTases_sf"/>
</dbReference>
<dbReference type="HAMAP" id="MF_01057">
    <property type="entry name" value="tRNA_methyltr_TrmB"/>
    <property type="match status" value="1"/>
</dbReference>
<gene>
    <name evidence="7" type="primary">trmB</name>
    <name evidence="9" type="ORF">GCM10009839_66830</name>
</gene>
<dbReference type="Gene3D" id="3.40.50.150">
    <property type="entry name" value="Vaccinia Virus protein VP39"/>
    <property type="match status" value="1"/>
</dbReference>
<feature type="binding site" evidence="7">
    <location>
        <position position="168"/>
    </location>
    <ligand>
        <name>S-adenosyl-L-methionine</name>
        <dbReference type="ChEBI" id="CHEBI:59789"/>
    </ligand>
</feature>
<comment type="function">
    <text evidence="2 7">Catalyzes the formation of N(7)-methylguanine at position 46 (m7G46) in tRNA.</text>
</comment>